<dbReference type="InterPro" id="IPR036388">
    <property type="entry name" value="WH-like_DNA-bd_sf"/>
</dbReference>
<dbReference type="SMART" id="SM00862">
    <property type="entry name" value="Trans_reg_C"/>
    <property type="match status" value="1"/>
</dbReference>
<keyword evidence="4 7" id="KW-0238">DNA-binding</keyword>
<evidence type="ECO:0000313" key="11">
    <source>
        <dbReference type="Proteomes" id="UP000598633"/>
    </source>
</evidence>
<feature type="DNA-binding region" description="OmpR/PhoB-type" evidence="7">
    <location>
        <begin position="126"/>
        <end position="225"/>
    </location>
</feature>
<feature type="modified residue" description="4-aspartylphosphate" evidence="6">
    <location>
        <position position="51"/>
    </location>
</feature>
<organism evidence="10 11">
    <name type="scientific">Candidatus Sulfomarinibacter kjeldsenii</name>
    <dbReference type="NCBI Taxonomy" id="2885994"/>
    <lineage>
        <taxon>Bacteria</taxon>
        <taxon>Pseudomonadati</taxon>
        <taxon>Acidobacteriota</taxon>
        <taxon>Thermoanaerobaculia</taxon>
        <taxon>Thermoanaerobaculales</taxon>
        <taxon>Candidatus Sulfomarinibacteraceae</taxon>
        <taxon>Candidatus Sulfomarinibacter</taxon>
    </lineage>
</organism>
<dbReference type="PANTHER" id="PTHR48111">
    <property type="entry name" value="REGULATOR OF RPOS"/>
    <property type="match status" value="1"/>
</dbReference>
<dbReference type="PANTHER" id="PTHR48111:SF1">
    <property type="entry name" value="TWO-COMPONENT RESPONSE REGULATOR ORR33"/>
    <property type="match status" value="1"/>
</dbReference>
<evidence type="ECO:0000256" key="5">
    <source>
        <dbReference type="ARBA" id="ARBA00023163"/>
    </source>
</evidence>
<evidence type="ECO:0000259" key="9">
    <source>
        <dbReference type="PROSITE" id="PS51755"/>
    </source>
</evidence>
<evidence type="ECO:0000256" key="7">
    <source>
        <dbReference type="PROSITE-ProRule" id="PRU01091"/>
    </source>
</evidence>
<dbReference type="AlphaFoldDB" id="A0A8J6Y8Z7"/>
<protein>
    <submittedName>
        <fullName evidence="10">Response regulator transcription factor</fullName>
    </submittedName>
</protein>
<keyword evidence="2" id="KW-0902">Two-component regulatory system</keyword>
<dbReference type="GO" id="GO:0005829">
    <property type="term" value="C:cytosol"/>
    <property type="evidence" value="ECO:0007669"/>
    <property type="project" value="TreeGrafter"/>
</dbReference>
<dbReference type="Pfam" id="PF00072">
    <property type="entry name" value="Response_reg"/>
    <property type="match status" value="1"/>
</dbReference>
<dbReference type="GO" id="GO:0000976">
    <property type="term" value="F:transcription cis-regulatory region binding"/>
    <property type="evidence" value="ECO:0007669"/>
    <property type="project" value="TreeGrafter"/>
</dbReference>
<feature type="domain" description="Response regulatory" evidence="8">
    <location>
        <begin position="2"/>
        <end position="116"/>
    </location>
</feature>
<evidence type="ECO:0000256" key="3">
    <source>
        <dbReference type="ARBA" id="ARBA00023015"/>
    </source>
</evidence>
<dbReference type="PROSITE" id="PS51755">
    <property type="entry name" value="OMPR_PHOB"/>
    <property type="match status" value="1"/>
</dbReference>
<keyword evidence="1 6" id="KW-0597">Phosphoprotein</keyword>
<dbReference type="GO" id="GO:0006355">
    <property type="term" value="P:regulation of DNA-templated transcription"/>
    <property type="evidence" value="ECO:0007669"/>
    <property type="project" value="InterPro"/>
</dbReference>
<dbReference type="SUPFAM" id="SSF46894">
    <property type="entry name" value="C-terminal effector domain of the bipartite response regulators"/>
    <property type="match status" value="1"/>
</dbReference>
<name>A0A8J6Y8Z7_9BACT</name>
<feature type="domain" description="OmpR/PhoB-type" evidence="9">
    <location>
        <begin position="126"/>
        <end position="225"/>
    </location>
</feature>
<dbReference type="PROSITE" id="PS50110">
    <property type="entry name" value="RESPONSE_REGULATORY"/>
    <property type="match status" value="1"/>
</dbReference>
<dbReference type="Pfam" id="PF00486">
    <property type="entry name" value="Trans_reg_C"/>
    <property type="match status" value="1"/>
</dbReference>
<dbReference type="EMBL" id="JACXWA010000084">
    <property type="protein sequence ID" value="MBD3870719.1"/>
    <property type="molecule type" value="Genomic_DNA"/>
</dbReference>
<dbReference type="InterPro" id="IPR039420">
    <property type="entry name" value="WalR-like"/>
</dbReference>
<dbReference type="InterPro" id="IPR001789">
    <property type="entry name" value="Sig_transdc_resp-reg_receiver"/>
</dbReference>
<dbReference type="InterPro" id="IPR016032">
    <property type="entry name" value="Sig_transdc_resp-reg_C-effctor"/>
</dbReference>
<dbReference type="Gene3D" id="1.10.10.10">
    <property type="entry name" value="Winged helix-like DNA-binding domain superfamily/Winged helix DNA-binding domain"/>
    <property type="match status" value="1"/>
</dbReference>
<gene>
    <name evidence="10" type="ORF">IFJ97_05095</name>
</gene>
<keyword evidence="5" id="KW-0804">Transcription</keyword>
<comment type="caution">
    <text evidence="10">The sequence shown here is derived from an EMBL/GenBank/DDBJ whole genome shotgun (WGS) entry which is preliminary data.</text>
</comment>
<evidence type="ECO:0000256" key="6">
    <source>
        <dbReference type="PROSITE-ProRule" id="PRU00169"/>
    </source>
</evidence>
<dbReference type="Gene3D" id="6.10.250.690">
    <property type="match status" value="1"/>
</dbReference>
<dbReference type="Proteomes" id="UP000598633">
    <property type="component" value="Unassembled WGS sequence"/>
</dbReference>
<dbReference type="Gene3D" id="3.40.50.2300">
    <property type="match status" value="1"/>
</dbReference>
<evidence type="ECO:0000259" key="8">
    <source>
        <dbReference type="PROSITE" id="PS50110"/>
    </source>
</evidence>
<dbReference type="GO" id="GO:0032993">
    <property type="term" value="C:protein-DNA complex"/>
    <property type="evidence" value="ECO:0007669"/>
    <property type="project" value="TreeGrafter"/>
</dbReference>
<dbReference type="SUPFAM" id="SSF52172">
    <property type="entry name" value="CheY-like"/>
    <property type="match status" value="1"/>
</dbReference>
<dbReference type="SMART" id="SM00448">
    <property type="entry name" value="REC"/>
    <property type="match status" value="1"/>
</dbReference>
<dbReference type="InterPro" id="IPR011006">
    <property type="entry name" value="CheY-like_superfamily"/>
</dbReference>
<dbReference type="FunFam" id="3.40.50.2300:FF:000001">
    <property type="entry name" value="DNA-binding response regulator PhoB"/>
    <property type="match status" value="1"/>
</dbReference>
<keyword evidence="3" id="KW-0805">Transcription regulation</keyword>
<reference evidence="10 11" key="1">
    <citation type="submission" date="2020-08" db="EMBL/GenBank/DDBJ databases">
        <title>Acidobacteriota in marine sediments use diverse sulfur dissimilation pathways.</title>
        <authorList>
            <person name="Wasmund K."/>
        </authorList>
    </citation>
    <scope>NUCLEOTIDE SEQUENCE [LARGE SCALE GENOMIC DNA]</scope>
    <source>
        <strain evidence="10">MAG AM3-A</strain>
    </source>
</reference>
<evidence type="ECO:0000256" key="2">
    <source>
        <dbReference type="ARBA" id="ARBA00023012"/>
    </source>
</evidence>
<evidence type="ECO:0000256" key="4">
    <source>
        <dbReference type="ARBA" id="ARBA00023125"/>
    </source>
</evidence>
<accession>A0A8J6Y8Z7</accession>
<sequence length="229" mass="25518">MRVLIVEDEQALREGLTDLLSAAGHEVVACEFGKDAVAFGTEQFFDLVLLDLMLPDLDGVEVCRRLRRARPSLHILMLTARGSEDDKVAGLDAGADDYLTKPFAVRELLARINALGRRAAALPAEPEILEADGCTLDLGRLEAVREENIFKITPREAGILRWLHRHRARAVSRGELLERIWGSSRDLQTRTVDMTIANLRQKIERDPAEPRILLTVTGAGYAWGGDEER</sequence>
<dbReference type="CDD" id="cd00383">
    <property type="entry name" value="trans_reg_C"/>
    <property type="match status" value="1"/>
</dbReference>
<dbReference type="GO" id="GO:0000156">
    <property type="term" value="F:phosphorelay response regulator activity"/>
    <property type="evidence" value="ECO:0007669"/>
    <property type="project" value="TreeGrafter"/>
</dbReference>
<proteinExistence type="predicted"/>
<evidence type="ECO:0000256" key="1">
    <source>
        <dbReference type="ARBA" id="ARBA00022553"/>
    </source>
</evidence>
<evidence type="ECO:0000313" key="10">
    <source>
        <dbReference type="EMBL" id="MBD3870719.1"/>
    </source>
</evidence>
<dbReference type="InterPro" id="IPR001867">
    <property type="entry name" value="OmpR/PhoB-type_DNA-bd"/>
</dbReference>